<feature type="region of interest" description="Disordered" evidence="1">
    <location>
        <begin position="31"/>
        <end position="57"/>
    </location>
</feature>
<dbReference type="Proteomes" id="UP001595693">
    <property type="component" value="Unassembled WGS sequence"/>
</dbReference>
<reference evidence="5" key="1">
    <citation type="journal article" date="2019" name="Int. J. Syst. Evol. Microbiol.">
        <title>The Global Catalogue of Microorganisms (GCM) 10K type strain sequencing project: providing services to taxonomists for standard genome sequencing and annotation.</title>
        <authorList>
            <consortium name="The Broad Institute Genomics Platform"/>
            <consortium name="The Broad Institute Genome Sequencing Center for Infectious Disease"/>
            <person name="Wu L."/>
            <person name="Ma J."/>
        </authorList>
    </citation>
    <scope>NUCLEOTIDE SEQUENCE [LARGE SCALE GENOMIC DNA]</scope>
    <source>
        <strain evidence="5">CCUG 2113</strain>
    </source>
</reference>
<dbReference type="InterPro" id="IPR055397">
    <property type="entry name" value="TraK_C"/>
</dbReference>
<evidence type="ECO:0000256" key="2">
    <source>
        <dbReference type="SAM" id="SignalP"/>
    </source>
</evidence>
<dbReference type="RefSeq" id="WP_121423106.1">
    <property type="nucleotide sequence ID" value="NZ_JBHSAJ010000182.1"/>
</dbReference>
<dbReference type="EMBL" id="JBHSAJ010000182">
    <property type="protein sequence ID" value="MFC3938518.1"/>
    <property type="molecule type" value="Genomic_DNA"/>
</dbReference>
<evidence type="ECO:0000313" key="5">
    <source>
        <dbReference type="Proteomes" id="UP001595693"/>
    </source>
</evidence>
<gene>
    <name evidence="4" type="ORF">ACFOW3_28255</name>
</gene>
<dbReference type="Pfam" id="PF23536">
    <property type="entry name" value="TraK_C"/>
    <property type="match status" value="1"/>
</dbReference>
<name>A0ABV8DJV5_9BURK</name>
<comment type="caution">
    <text evidence="4">The sequence shown here is derived from an EMBL/GenBank/DDBJ whole genome shotgun (WGS) entry which is preliminary data.</text>
</comment>
<organism evidence="4 5">
    <name type="scientific">Acidovorax facilis</name>
    <dbReference type="NCBI Taxonomy" id="12917"/>
    <lineage>
        <taxon>Bacteria</taxon>
        <taxon>Pseudomonadati</taxon>
        <taxon>Pseudomonadota</taxon>
        <taxon>Betaproteobacteria</taxon>
        <taxon>Burkholderiales</taxon>
        <taxon>Comamonadaceae</taxon>
        <taxon>Acidovorax</taxon>
    </lineage>
</organism>
<evidence type="ECO:0000259" key="3">
    <source>
        <dbReference type="Pfam" id="PF23536"/>
    </source>
</evidence>
<evidence type="ECO:0000313" key="4">
    <source>
        <dbReference type="EMBL" id="MFC3938518.1"/>
    </source>
</evidence>
<proteinExistence type="predicted"/>
<protein>
    <submittedName>
        <fullName evidence="4">Type-F conjugative transfer system secretin TraK</fullName>
    </submittedName>
</protein>
<evidence type="ECO:0000256" key="1">
    <source>
        <dbReference type="SAM" id="MobiDB-lite"/>
    </source>
</evidence>
<feature type="chain" id="PRO_5045691619" evidence="2">
    <location>
        <begin position="27"/>
        <end position="337"/>
    </location>
</feature>
<feature type="domain" description="TraK C-terminal" evidence="3">
    <location>
        <begin position="214"/>
        <end position="313"/>
    </location>
</feature>
<sequence length="337" mass="36769">MFNSNRKLWTAFAALILSAFANTLFAQPGPGEEAKAPAKEGAVSVKGESKQTVIQRGAPSEALKAAADLRTRAGMAPPPEVRDIRLPGLKPDDPQFKPFVLHTRVGVNEMVTLSSDFLNRISTPFEDPIVVDITDPKSEKHKITGSEVYYLPSGVDPIGIYIFDKGNPTQTISLTIVPRAGIPGQNLLVKLENFRSVRQLSLVPDVGPVVKPASNDFEAMLASLVVGAIRGNVPGFSPVPLEVGEARIDDVRIVPNFVMQGSYLDIYRYKLTNEGTVPIDMNEGAFYREGIKAITFFPQVSLQPGEFTYAFLISEKATDFSKDFASEERPAGRRTSK</sequence>
<accession>A0ABV8DJV5</accession>
<keyword evidence="5" id="KW-1185">Reference proteome</keyword>
<feature type="signal peptide" evidence="2">
    <location>
        <begin position="1"/>
        <end position="26"/>
    </location>
</feature>
<keyword evidence="2" id="KW-0732">Signal</keyword>